<dbReference type="RefSeq" id="WP_157816562.1">
    <property type="nucleotide sequence ID" value="NZ_CAWNNC010000001.1"/>
</dbReference>
<evidence type="ECO:0000313" key="2">
    <source>
        <dbReference type="Proteomes" id="UP000232003"/>
    </source>
</evidence>
<gene>
    <name evidence="1" type="ORF">COO91_04870</name>
</gene>
<accession>A0A2K8SU85</accession>
<sequence>MQSAGDRFDISGTVTPSDIVHKLNKIAVSGYFCEEFSLFSPFCHNGKTN</sequence>
<dbReference type="EMBL" id="CP024785">
    <property type="protein sequence ID" value="AUB38893.1"/>
    <property type="molecule type" value="Genomic_DNA"/>
</dbReference>
<reference evidence="1 2" key="1">
    <citation type="submission" date="2017-11" db="EMBL/GenBank/DDBJ databases">
        <title>Complete genome of a free-living desiccation-tolerant cyanobacterium and its photosynthetic adaptation to extreme terrestrial habitat.</title>
        <authorList>
            <person name="Shang J."/>
        </authorList>
    </citation>
    <scope>NUCLEOTIDE SEQUENCE [LARGE SCALE GENOMIC DNA]</scope>
    <source>
        <strain evidence="1 2">CCNUN1</strain>
    </source>
</reference>
<organism evidence="1 2">
    <name type="scientific">Nostoc flagelliforme CCNUN1</name>
    <dbReference type="NCBI Taxonomy" id="2038116"/>
    <lineage>
        <taxon>Bacteria</taxon>
        <taxon>Bacillati</taxon>
        <taxon>Cyanobacteriota</taxon>
        <taxon>Cyanophyceae</taxon>
        <taxon>Nostocales</taxon>
        <taxon>Nostocaceae</taxon>
        <taxon>Nostoc</taxon>
    </lineage>
</organism>
<name>A0A2K8SU85_9NOSO</name>
<dbReference type="Proteomes" id="UP000232003">
    <property type="component" value="Chromosome"/>
</dbReference>
<protein>
    <submittedName>
        <fullName evidence="1">Uncharacterized protein</fullName>
    </submittedName>
</protein>
<keyword evidence="2" id="KW-1185">Reference proteome</keyword>
<evidence type="ECO:0000313" key="1">
    <source>
        <dbReference type="EMBL" id="AUB38893.1"/>
    </source>
</evidence>
<proteinExistence type="predicted"/>
<dbReference type="KEGG" id="nfl:COO91_04870"/>
<dbReference type="AlphaFoldDB" id="A0A2K8SU85"/>